<evidence type="ECO:0000259" key="1">
    <source>
        <dbReference type="Pfam" id="PF05685"/>
    </source>
</evidence>
<dbReference type="SUPFAM" id="SSF52980">
    <property type="entry name" value="Restriction endonuclease-like"/>
    <property type="match status" value="1"/>
</dbReference>
<keyword evidence="3" id="KW-1185">Reference proteome</keyword>
<sequence>MSPTTETSNPHDEPSSIELGDLARMTVDQYDEAARLGVLDDPRVELINGLMVRKKAKSPIHSSTLGVLDEALRSLIPKSWYVRIGRPIRLPTYDEPEPDLAVLRGKPGDYRSRHPGPEDVAMVVDVSASSLRIDRGDKLRAYARAGIAHYWIINLVDRRIEAYREPGPNGYGASTTHDRSSEAPVVIDGVELGRIAVGEVVADDDAEV</sequence>
<dbReference type="KEGG" id="pbor:BSF38_04424"/>
<protein>
    <recommendedName>
        <fullName evidence="1">Putative restriction endonuclease domain-containing protein</fullName>
    </recommendedName>
</protein>
<proteinExistence type="predicted"/>
<dbReference type="PANTHER" id="PTHR35400">
    <property type="entry name" value="SLR1083 PROTEIN"/>
    <property type="match status" value="1"/>
</dbReference>
<dbReference type="InterPro" id="IPR011335">
    <property type="entry name" value="Restrct_endonuc-II-like"/>
</dbReference>
<dbReference type="InterPro" id="IPR012296">
    <property type="entry name" value="Nuclease_put_TT1808"/>
</dbReference>
<evidence type="ECO:0000313" key="3">
    <source>
        <dbReference type="Proteomes" id="UP000186309"/>
    </source>
</evidence>
<dbReference type="PANTHER" id="PTHR35400:SF1">
    <property type="entry name" value="SLR1083 PROTEIN"/>
    <property type="match status" value="1"/>
</dbReference>
<dbReference type="OrthoDB" id="9789502at2"/>
<feature type="domain" description="Putative restriction endonuclease" evidence="1">
    <location>
        <begin position="34"/>
        <end position="182"/>
    </location>
</feature>
<dbReference type="Pfam" id="PF05685">
    <property type="entry name" value="Uma2"/>
    <property type="match status" value="1"/>
</dbReference>
<accession>A0A1U7CVE4</accession>
<dbReference type="Gene3D" id="3.90.1570.10">
    <property type="entry name" value="tt1808, chain A"/>
    <property type="match status" value="1"/>
</dbReference>
<dbReference type="AlphaFoldDB" id="A0A1U7CVE4"/>
<organism evidence="2 3">
    <name type="scientific">Paludisphaera borealis</name>
    <dbReference type="NCBI Taxonomy" id="1387353"/>
    <lineage>
        <taxon>Bacteria</taxon>
        <taxon>Pseudomonadati</taxon>
        <taxon>Planctomycetota</taxon>
        <taxon>Planctomycetia</taxon>
        <taxon>Isosphaerales</taxon>
        <taxon>Isosphaeraceae</taxon>
        <taxon>Paludisphaera</taxon>
    </lineage>
</organism>
<dbReference type="EMBL" id="CP019082">
    <property type="protein sequence ID" value="APW62868.1"/>
    <property type="molecule type" value="Genomic_DNA"/>
</dbReference>
<reference evidence="3" key="1">
    <citation type="submission" date="2016-12" db="EMBL/GenBank/DDBJ databases">
        <title>Comparative genomics of four Isosphaeraceae planctomycetes: a common pool of plasmids and glycoside hydrolase genes.</title>
        <authorList>
            <person name="Ivanova A."/>
        </authorList>
    </citation>
    <scope>NUCLEOTIDE SEQUENCE [LARGE SCALE GENOMIC DNA]</scope>
    <source>
        <strain evidence="3">PX4</strain>
    </source>
</reference>
<dbReference type="Proteomes" id="UP000186309">
    <property type="component" value="Chromosome"/>
</dbReference>
<dbReference type="RefSeq" id="WP_076349278.1">
    <property type="nucleotide sequence ID" value="NZ_CP019082.1"/>
</dbReference>
<name>A0A1U7CVE4_9BACT</name>
<dbReference type="CDD" id="cd06260">
    <property type="entry name" value="DUF820-like"/>
    <property type="match status" value="1"/>
</dbReference>
<gene>
    <name evidence="2" type="ORF">BSF38_04424</name>
</gene>
<dbReference type="STRING" id="1387353.BSF38_04424"/>
<evidence type="ECO:0000313" key="2">
    <source>
        <dbReference type="EMBL" id="APW62868.1"/>
    </source>
</evidence>
<dbReference type="InterPro" id="IPR008538">
    <property type="entry name" value="Uma2"/>
</dbReference>